<dbReference type="InterPro" id="IPR001810">
    <property type="entry name" value="F-box_dom"/>
</dbReference>
<keyword evidence="3" id="KW-1185">Reference proteome</keyword>
<gene>
    <name evidence="2" type="ORF">M427DRAFT_155963</name>
</gene>
<evidence type="ECO:0000313" key="2">
    <source>
        <dbReference type="EMBL" id="KXS14413.1"/>
    </source>
</evidence>
<dbReference type="Proteomes" id="UP000070544">
    <property type="component" value="Unassembled WGS sequence"/>
</dbReference>
<protein>
    <recommendedName>
        <fullName evidence="1">F-box domain-containing protein</fullName>
    </recommendedName>
</protein>
<evidence type="ECO:0000313" key="3">
    <source>
        <dbReference type="Proteomes" id="UP000070544"/>
    </source>
</evidence>
<dbReference type="PROSITE" id="PS50181">
    <property type="entry name" value="FBOX"/>
    <property type="match status" value="1"/>
</dbReference>
<dbReference type="SUPFAM" id="SSF81383">
    <property type="entry name" value="F-box domain"/>
    <property type="match status" value="1"/>
</dbReference>
<dbReference type="Pfam" id="PF00646">
    <property type="entry name" value="F-box"/>
    <property type="match status" value="1"/>
</dbReference>
<feature type="domain" description="F-box" evidence="1">
    <location>
        <begin position="58"/>
        <end position="109"/>
    </location>
</feature>
<dbReference type="EMBL" id="KQ965769">
    <property type="protein sequence ID" value="KXS14413.1"/>
    <property type="molecule type" value="Genomic_DNA"/>
</dbReference>
<dbReference type="CDD" id="cd09917">
    <property type="entry name" value="F-box_SF"/>
    <property type="match status" value="1"/>
</dbReference>
<proteinExistence type="predicted"/>
<dbReference type="AlphaFoldDB" id="A0A139ADB7"/>
<dbReference type="InterPro" id="IPR036047">
    <property type="entry name" value="F-box-like_dom_sf"/>
</dbReference>
<evidence type="ECO:0000259" key="1">
    <source>
        <dbReference type="PROSITE" id="PS50181"/>
    </source>
</evidence>
<dbReference type="SMART" id="SM00256">
    <property type="entry name" value="FBOX"/>
    <property type="match status" value="1"/>
</dbReference>
<organism evidence="2 3">
    <name type="scientific">Gonapodya prolifera (strain JEL478)</name>
    <name type="common">Monoblepharis prolifera</name>
    <dbReference type="NCBI Taxonomy" id="1344416"/>
    <lineage>
        <taxon>Eukaryota</taxon>
        <taxon>Fungi</taxon>
        <taxon>Fungi incertae sedis</taxon>
        <taxon>Chytridiomycota</taxon>
        <taxon>Chytridiomycota incertae sedis</taxon>
        <taxon>Monoblepharidomycetes</taxon>
        <taxon>Monoblepharidales</taxon>
        <taxon>Gonapodyaceae</taxon>
        <taxon>Gonapodya</taxon>
    </lineage>
</organism>
<dbReference type="Gene3D" id="1.20.1280.50">
    <property type="match status" value="1"/>
</dbReference>
<accession>A0A139ADB7</accession>
<reference evidence="2 3" key="1">
    <citation type="journal article" date="2015" name="Genome Biol. Evol.">
        <title>Phylogenomic analyses indicate that early fungi evolved digesting cell walls of algal ancestors of land plants.</title>
        <authorList>
            <person name="Chang Y."/>
            <person name="Wang S."/>
            <person name="Sekimoto S."/>
            <person name="Aerts A.L."/>
            <person name="Choi C."/>
            <person name="Clum A."/>
            <person name="LaButti K.M."/>
            <person name="Lindquist E.A."/>
            <person name="Yee Ngan C."/>
            <person name="Ohm R.A."/>
            <person name="Salamov A.A."/>
            <person name="Grigoriev I.V."/>
            <person name="Spatafora J.W."/>
            <person name="Berbee M.L."/>
        </authorList>
    </citation>
    <scope>NUCLEOTIDE SEQUENCE [LARGE SCALE GENOMIC DNA]</scope>
    <source>
        <strain evidence="2 3">JEL478</strain>
    </source>
</reference>
<dbReference type="OrthoDB" id="722566at2759"/>
<sequence>MAGVKEPLQYHWLSDGGETSLALVANHNAARKPLWHRLVAANCYLLSCDGHVLELQCDNHLLQLPTETIDAILSHLSTDSIVLMSQTCRRMRSIALQNQNHCSEVHIRLEKAYCSPGEFERAVKRTVGAIQYMSLASPTTGLISHVVSITLERDVYLPISVNIIGRILDTFTGLREARFVGCLASGADFITMASADGRSNQWISSNSLRLLDLSEDEKKLREIELGPRGKHHKQDALLGKFFQCHTIQTDEDVHFYVECECPCKQRTQMCPECRKSLCPWCSSRTCRKCGDYASLCTLYRCSACKMRCRSCLKKTSCQICGALYGCIVCTERISMGTCKYCGKRTCTMCVRIRLYHGGDDENWSYVDCFNHSRLDAARTRGRVAGGE</sequence>
<name>A0A139ADB7_GONPJ</name>